<dbReference type="RefSeq" id="WP_096463835.1">
    <property type="nucleotide sequence ID" value="NZ_AP017312.1"/>
</dbReference>
<feature type="compositionally biased region" description="Acidic residues" evidence="1">
    <location>
        <begin position="100"/>
        <end position="113"/>
    </location>
</feature>
<protein>
    <submittedName>
        <fullName evidence="2">Uncharacterized protein</fullName>
    </submittedName>
</protein>
<dbReference type="InterPro" id="IPR038141">
    <property type="entry name" value="YutD-like_sf"/>
</dbReference>
<dbReference type="Pfam" id="PF06265">
    <property type="entry name" value="YutD-like"/>
    <property type="match status" value="1"/>
</dbReference>
<evidence type="ECO:0000256" key="1">
    <source>
        <dbReference type="SAM" id="MobiDB-lite"/>
    </source>
</evidence>
<evidence type="ECO:0000313" key="2">
    <source>
        <dbReference type="EMBL" id="BAU26832.1"/>
    </source>
</evidence>
<dbReference type="EMBL" id="AP017312">
    <property type="protein sequence ID" value="BAU26832.1"/>
    <property type="molecule type" value="Genomic_DNA"/>
</dbReference>
<feature type="compositionally biased region" description="Basic residues" evidence="1">
    <location>
        <begin position="127"/>
        <end position="139"/>
    </location>
</feature>
<organism evidence="2 3">
    <name type="scientific">Aneurinibacillus soli</name>
    <dbReference type="NCBI Taxonomy" id="1500254"/>
    <lineage>
        <taxon>Bacteria</taxon>
        <taxon>Bacillati</taxon>
        <taxon>Bacillota</taxon>
        <taxon>Bacilli</taxon>
        <taxon>Bacillales</taxon>
        <taxon>Paenibacillaceae</taxon>
        <taxon>Aneurinibacillus group</taxon>
        <taxon>Aneurinibacillus</taxon>
    </lineage>
</organism>
<feature type="region of interest" description="Disordered" evidence="1">
    <location>
        <begin position="92"/>
        <end position="154"/>
    </location>
</feature>
<accession>A0A0U5AXW0</accession>
<dbReference type="KEGG" id="asoc:CB4_01001"/>
<sequence length="154" mass="17969">MIRVQDNVYELVEEHKEGFKPDVFKERYSDILSKFDYILGDWGYGQLRLKGFFEDTNRKAPYDARLSFLDEYILEYCNFGCSYFLLKKTKSGSAQPIESEIVEAEGETGDGEEERPSRSGREGGRRRDSRRRSRPRRKPKDGQARESRPDVPNA</sequence>
<reference evidence="2 3" key="1">
    <citation type="submission" date="2015-12" db="EMBL/GenBank/DDBJ databases">
        <title>Genome sequence of Aneurinibacillus soli.</title>
        <authorList>
            <person name="Lee J.S."/>
            <person name="Lee K.C."/>
            <person name="Kim K.K."/>
            <person name="Lee B.W."/>
        </authorList>
    </citation>
    <scope>NUCLEOTIDE SEQUENCE [LARGE SCALE GENOMIC DNA]</scope>
    <source>
        <strain evidence="2 3">CB4</strain>
    </source>
</reference>
<dbReference type="Gene3D" id="3.50.4.20">
    <property type="match status" value="1"/>
</dbReference>
<feature type="compositionally biased region" description="Basic and acidic residues" evidence="1">
    <location>
        <begin position="140"/>
        <end position="154"/>
    </location>
</feature>
<feature type="compositionally biased region" description="Basic and acidic residues" evidence="1">
    <location>
        <begin position="114"/>
        <end position="126"/>
    </location>
</feature>
<name>A0A0U5AXW0_9BACL</name>
<proteinExistence type="predicted"/>
<dbReference type="AlphaFoldDB" id="A0A0U5AXW0"/>
<keyword evidence="3" id="KW-1185">Reference proteome</keyword>
<dbReference type="OrthoDB" id="1650379at2"/>
<dbReference type="InterPro" id="IPR009370">
    <property type="entry name" value="YutD-like"/>
</dbReference>
<dbReference type="PIRSF" id="PIRSF012565">
    <property type="entry name" value="DUF1027"/>
    <property type="match status" value="1"/>
</dbReference>
<dbReference type="Proteomes" id="UP000217696">
    <property type="component" value="Chromosome"/>
</dbReference>
<evidence type="ECO:0000313" key="3">
    <source>
        <dbReference type="Proteomes" id="UP000217696"/>
    </source>
</evidence>
<gene>
    <name evidence="2" type="ORF">CB4_01001</name>
</gene>